<comment type="similarity">
    <text evidence="6">Belongs to the ThrE exporter (TC 2.A.79) family.</text>
</comment>
<gene>
    <name evidence="9" type="ORF">SAMN06265338_104279</name>
</gene>
<reference evidence="10" key="1">
    <citation type="submission" date="2017-06" db="EMBL/GenBank/DDBJ databases">
        <authorList>
            <person name="Varghese N."/>
            <person name="Submissions S."/>
        </authorList>
    </citation>
    <scope>NUCLEOTIDE SEQUENCE [LARGE SCALE GENOMIC DNA]</scope>
    <source>
        <strain evidence="10">DSM 137</strain>
    </source>
</reference>
<dbReference type="GO" id="GO:0005886">
    <property type="term" value="C:plasma membrane"/>
    <property type="evidence" value="ECO:0007669"/>
    <property type="project" value="UniProtKB-SubCell"/>
</dbReference>
<name>A0A212RIK3_RHOAC</name>
<keyword evidence="10" id="KW-1185">Reference proteome</keyword>
<dbReference type="PANTHER" id="PTHR34390:SF2">
    <property type="entry name" value="SUCCINATE TRANSPORTER SUBUNIT YJJP-RELATED"/>
    <property type="match status" value="1"/>
</dbReference>
<evidence type="ECO:0000256" key="4">
    <source>
        <dbReference type="ARBA" id="ARBA00022989"/>
    </source>
</evidence>
<dbReference type="AlphaFoldDB" id="A0A212RIK3"/>
<evidence type="ECO:0000259" key="8">
    <source>
        <dbReference type="Pfam" id="PF06738"/>
    </source>
</evidence>
<evidence type="ECO:0000256" key="7">
    <source>
        <dbReference type="SAM" id="Phobius"/>
    </source>
</evidence>
<protein>
    <submittedName>
        <fullName evidence="9">Uncharacterized membrane protein YjjP, DUF1212 family</fullName>
    </submittedName>
</protein>
<accession>A0A212RIK3</accession>
<comment type="subcellular location">
    <subcellularLocation>
        <location evidence="1">Cell membrane</location>
        <topology evidence="1">Multi-pass membrane protein</topology>
    </subcellularLocation>
</comment>
<evidence type="ECO:0000256" key="1">
    <source>
        <dbReference type="ARBA" id="ARBA00004651"/>
    </source>
</evidence>
<dbReference type="InterPro" id="IPR050539">
    <property type="entry name" value="ThrE_Dicarb/AminoAcid_Exp"/>
</dbReference>
<feature type="domain" description="Threonine/serine exporter-like N-terminal" evidence="8">
    <location>
        <begin position="29"/>
        <end position="264"/>
    </location>
</feature>
<keyword evidence="4 7" id="KW-1133">Transmembrane helix</keyword>
<dbReference type="EMBL" id="FYDG01000004">
    <property type="protein sequence ID" value="SNB72126.1"/>
    <property type="molecule type" value="Genomic_DNA"/>
</dbReference>
<evidence type="ECO:0000256" key="6">
    <source>
        <dbReference type="ARBA" id="ARBA00034125"/>
    </source>
</evidence>
<dbReference type="PANTHER" id="PTHR34390">
    <property type="entry name" value="UPF0442 PROTEIN YJJB-RELATED"/>
    <property type="match status" value="1"/>
</dbReference>
<keyword evidence="3 7" id="KW-0812">Transmembrane</keyword>
<proteinExistence type="inferred from homology"/>
<evidence type="ECO:0000313" key="9">
    <source>
        <dbReference type="EMBL" id="SNB72126.1"/>
    </source>
</evidence>
<evidence type="ECO:0000256" key="2">
    <source>
        <dbReference type="ARBA" id="ARBA00022475"/>
    </source>
</evidence>
<feature type="transmembrane region" description="Helical" evidence="7">
    <location>
        <begin position="135"/>
        <end position="165"/>
    </location>
</feature>
<sequence>MSGVRDELDEDDADPVRMRHRDLERIANAALRVGRALMECGASVSVTRLGVTMTARGLGAGIIGVRVGYASIGLTVSAEQTTITRMISVGGHGVNHRLDMAVRALAARVAEKGGTVASVNGDLDRLIRETPRHPVWLVALATGGACAAFGRLLGVDGPAFAAVLLGGTIGQDMRRRLVVRGVNPFVISALVAFVAGSIGGWGARLLGSASVDMATIAASLLLVPGVPATNAQTDIMEGYPTVGSARAVAVGMMMVFAATGIWCAQGLLRAGA</sequence>
<evidence type="ECO:0000313" key="10">
    <source>
        <dbReference type="Proteomes" id="UP000198418"/>
    </source>
</evidence>
<feature type="transmembrane region" description="Helical" evidence="7">
    <location>
        <begin position="247"/>
        <end position="268"/>
    </location>
</feature>
<evidence type="ECO:0000256" key="3">
    <source>
        <dbReference type="ARBA" id="ARBA00022692"/>
    </source>
</evidence>
<evidence type="ECO:0000256" key="5">
    <source>
        <dbReference type="ARBA" id="ARBA00023136"/>
    </source>
</evidence>
<dbReference type="InterPro" id="IPR010619">
    <property type="entry name" value="ThrE-like_N"/>
</dbReference>
<dbReference type="Pfam" id="PF06738">
    <property type="entry name" value="ThrE"/>
    <property type="match status" value="1"/>
</dbReference>
<dbReference type="GO" id="GO:0015744">
    <property type="term" value="P:succinate transport"/>
    <property type="evidence" value="ECO:0007669"/>
    <property type="project" value="TreeGrafter"/>
</dbReference>
<keyword evidence="2" id="KW-1003">Cell membrane</keyword>
<dbReference type="Proteomes" id="UP000198418">
    <property type="component" value="Unassembled WGS sequence"/>
</dbReference>
<organism evidence="9 10">
    <name type="scientific">Rhodoblastus acidophilus</name>
    <name type="common">Rhodopseudomonas acidophila</name>
    <dbReference type="NCBI Taxonomy" id="1074"/>
    <lineage>
        <taxon>Bacteria</taxon>
        <taxon>Pseudomonadati</taxon>
        <taxon>Pseudomonadota</taxon>
        <taxon>Alphaproteobacteria</taxon>
        <taxon>Hyphomicrobiales</taxon>
        <taxon>Rhodoblastaceae</taxon>
        <taxon>Rhodoblastus</taxon>
    </lineage>
</organism>
<keyword evidence="5 7" id="KW-0472">Membrane</keyword>
<feature type="transmembrane region" description="Helical" evidence="7">
    <location>
        <begin position="177"/>
        <end position="199"/>
    </location>
</feature>
<dbReference type="GO" id="GO:0022857">
    <property type="term" value="F:transmembrane transporter activity"/>
    <property type="evidence" value="ECO:0007669"/>
    <property type="project" value="InterPro"/>
</dbReference>